<sequence length="242" mass="26038">MTSRPCWTPTARPPTPSSNWMSCKAVDNAGKEALLEQLQAAADGPQGQCEIHERCLGQAALLALLSVLLLAIGGWLASLPTAWQLHSAQLLFWVPGALLLGAGLAGLMGAEALRRRHGQRVLALSADSLQFANATEPTPWTCFDAFELEQRYLSLAVVFSVSAGQRAPELAPAGFKAVAAPNARSVAAGMRVRLWLCNPMLDGRRLGFEDLTDLLYAYLEAAQAHRTLGQLFPEVQRLGARP</sequence>
<reference evidence="2 3" key="1">
    <citation type="submission" date="2019-10" db="EMBL/GenBank/DDBJ databases">
        <title>Pseudomonas dajingensis sp. nov., isolated from the profound head ulcers of farmed Murray cod (Maccullochella peelii peelii).</title>
        <authorList>
            <person name="Liu Y."/>
        </authorList>
    </citation>
    <scope>NUCLEOTIDE SEQUENCE [LARGE SCALE GENOMIC DNA]</scope>
    <source>
        <strain evidence="2 3">MC042</strain>
    </source>
</reference>
<accession>A0A7X1PKM3</accession>
<comment type="caution">
    <text evidence="2">The sequence shown here is derived from an EMBL/GenBank/DDBJ whole genome shotgun (WGS) entry which is preliminary data.</text>
</comment>
<gene>
    <name evidence="2" type="ORF">GDH07_11390</name>
</gene>
<proteinExistence type="predicted"/>
<feature type="transmembrane region" description="Helical" evidence="1">
    <location>
        <begin position="59"/>
        <end position="78"/>
    </location>
</feature>
<evidence type="ECO:0000256" key="1">
    <source>
        <dbReference type="SAM" id="Phobius"/>
    </source>
</evidence>
<keyword evidence="1" id="KW-1133">Transmembrane helix</keyword>
<keyword evidence="1" id="KW-0812">Transmembrane</keyword>
<dbReference type="AlphaFoldDB" id="A0A7X1PKM3"/>
<evidence type="ECO:0000313" key="2">
    <source>
        <dbReference type="EMBL" id="MQA53916.1"/>
    </source>
</evidence>
<evidence type="ECO:0000313" key="3">
    <source>
        <dbReference type="Proteomes" id="UP000486534"/>
    </source>
</evidence>
<dbReference type="EMBL" id="WHUV01000002">
    <property type="protein sequence ID" value="MQA53916.1"/>
    <property type="molecule type" value="Genomic_DNA"/>
</dbReference>
<feature type="transmembrane region" description="Helical" evidence="1">
    <location>
        <begin position="90"/>
        <end position="110"/>
    </location>
</feature>
<protein>
    <submittedName>
        <fullName evidence="2">Uncharacterized protein</fullName>
    </submittedName>
</protein>
<name>A0A7X1PKM3_9PSED</name>
<dbReference type="Proteomes" id="UP000486534">
    <property type="component" value="Unassembled WGS sequence"/>
</dbReference>
<keyword evidence="1" id="KW-0472">Membrane</keyword>
<organism evidence="2 3">
    <name type="scientific">Pseudomonas piscis</name>
    <dbReference type="NCBI Taxonomy" id="2614538"/>
    <lineage>
        <taxon>Bacteria</taxon>
        <taxon>Pseudomonadati</taxon>
        <taxon>Pseudomonadota</taxon>
        <taxon>Gammaproteobacteria</taxon>
        <taxon>Pseudomonadales</taxon>
        <taxon>Pseudomonadaceae</taxon>
        <taxon>Pseudomonas</taxon>
    </lineage>
</organism>